<sequence length="897" mass="100741">MNRPDLSFLDMPAPAGYVPGLGRGATGFTTRSDIGPARMGVDGGGEEDEERYRDPENDSGLFAASGQQDAEDDEADKIYESIDARMAERRKAQREQREKMEKEEYDRANPKISSQFTDLKRQLSSVSSDEWLNIPEVGDLTRKRKRQRQEENAERRFYAVPDTVMAGARDGAAVEASIDPNEGGDGTVTDFRAISSAKDRMLELKLDQSGGGSGTATSIDPKGYLTSLAGTGSSSSIPSATEIGDIRRVRPLLESMVKTDPKEPRAWIGLARLEELAQRMNKARSVIQKGCDSCSRSPDVWLENMRLNDKATAKVIVAKAVKYNPKSIDLWMAAVKLEDDDNSKTRVIQKALESNPQSDTLWKELINMQSNPSEAVILLSKAVELVPLSEDLWLALARLETPKNARKVLQRARKQLRVSRAVWIAAARLEEQDKGPEGSIDKIMARGIRDLEKEGGLPNDRSQWILDAEQCEKEGAVLTCHAIIKATIGLDVEPEDRESVWMDDARSSIERGAYETARAIYSHALESFPASHSLWLAIVELEKKHGQSKDKLWEIFEKAVSACGNSEVFWRMYARELWHYGDADGARNVFARAYKSNPNSEGIWLDAVDLELENHQDDVADKLLQRARTEAGTEQIWIRSIIYCRRKDDHQAALELISRALDQFPASEQLYVQQAQIYQLMENRQSAMAAYQAGTKACPKSIKLWTGFARLEQDGGVTIKARSILDRAALVNEKSELLWLERIRLEAKVGNHKQANVLMAKALQECPNSGLLWSEYMWMLPRIERRTKIVDALKATDNSPYVLTTAGRNFWSNGQAPKAKRWLENAVKTDPSIGDSWIWLYKFAQEMQQDDVETILQEFQQAEPTEGYVWAAHLEDASNFGVSKVQILEKAVSQVQQ</sequence>
<keyword evidence="3" id="KW-0677">Repeat</keyword>
<evidence type="ECO:0000256" key="1">
    <source>
        <dbReference type="ARBA" id="ARBA00004123"/>
    </source>
</evidence>
<dbReference type="FunFam" id="1.25.40.10:FF:000256">
    <property type="entry name" value="Probable pre-mRNA splicing factor prp1"/>
    <property type="match status" value="1"/>
</dbReference>
<evidence type="ECO:0000256" key="2">
    <source>
        <dbReference type="ARBA" id="ARBA00022664"/>
    </source>
</evidence>
<evidence type="ECO:0000259" key="7">
    <source>
        <dbReference type="Pfam" id="PF06424"/>
    </source>
</evidence>
<dbReference type="InterPro" id="IPR045075">
    <property type="entry name" value="Syf1-like"/>
</dbReference>
<reference evidence="8" key="1">
    <citation type="submission" date="2014-02" db="EMBL/GenBank/DDBJ databases">
        <authorList>
            <person name="Genoscope - CEA"/>
        </authorList>
    </citation>
    <scope>NUCLEOTIDE SEQUENCE</scope>
    <source>
        <strain evidence="8">LS3</strain>
    </source>
</reference>
<feature type="domain" description="PRP1 splicing factor N-terminal" evidence="7">
    <location>
        <begin position="13"/>
        <end position="143"/>
    </location>
</feature>
<dbReference type="PhylomeDB" id="A0A060T569"/>
<keyword evidence="2" id="KW-0507">mRNA processing</keyword>
<organism evidence="8">
    <name type="scientific">Blastobotrys adeninivorans</name>
    <name type="common">Yeast</name>
    <name type="synonym">Arxula adeninivorans</name>
    <dbReference type="NCBI Taxonomy" id="409370"/>
    <lineage>
        <taxon>Eukaryota</taxon>
        <taxon>Fungi</taxon>
        <taxon>Dikarya</taxon>
        <taxon>Ascomycota</taxon>
        <taxon>Saccharomycotina</taxon>
        <taxon>Dipodascomycetes</taxon>
        <taxon>Dipodascales</taxon>
        <taxon>Trichomonascaceae</taxon>
        <taxon>Blastobotrys</taxon>
    </lineage>
</organism>
<dbReference type="InterPro" id="IPR019734">
    <property type="entry name" value="TPR_rpt"/>
</dbReference>
<dbReference type="PANTHER" id="PTHR11246">
    <property type="entry name" value="PRE-MRNA SPLICING FACTOR"/>
    <property type="match status" value="1"/>
</dbReference>
<proteinExistence type="predicted"/>
<evidence type="ECO:0000256" key="5">
    <source>
        <dbReference type="ARBA" id="ARBA00023242"/>
    </source>
</evidence>
<dbReference type="GO" id="GO:0046540">
    <property type="term" value="C:U4/U6 x U5 tri-snRNP complex"/>
    <property type="evidence" value="ECO:0007669"/>
    <property type="project" value="TreeGrafter"/>
</dbReference>
<evidence type="ECO:0000256" key="6">
    <source>
        <dbReference type="SAM" id="MobiDB-lite"/>
    </source>
</evidence>
<keyword evidence="4" id="KW-0508">mRNA splicing</keyword>
<evidence type="ECO:0000313" key="8">
    <source>
        <dbReference type="EMBL" id="CDP34316.1"/>
    </source>
</evidence>
<feature type="compositionally biased region" description="Basic and acidic residues" evidence="6">
    <location>
        <begin position="76"/>
        <end position="109"/>
    </location>
</feature>
<dbReference type="Pfam" id="PF13429">
    <property type="entry name" value="TPR_15"/>
    <property type="match status" value="1"/>
</dbReference>
<comment type="subcellular location">
    <subcellularLocation>
        <location evidence="1">Nucleus</location>
    </subcellularLocation>
</comment>
<gene>
    <name evidence="8" type="ORF">GNLVRS02_ARAD1C09614g</name>
</gene>
<dbReference type="AlphaFoldDB" id="A0A060T569"/>
<dbReference type="GO" id="GO:0000244">
    <property type="term" value="P:spliceosomal tri-snRNP complex assembly"/>
    <property type="evidence" value="ECO:0007669"/>
    <property type="project" value="TreeGrafter"/>
</dbReference>
<dbReference type="SMART" id="SM00386">
    <property type="entry name" value="HAT"/>
    <property type="match status" value="11"/>
</dbReference>
<dbReference type="InterPro" id="IPR003107">
    <property type="entry name" value="HAT"/>
</dbReference>
<name>A0A060T569_BLAAD</name>
<dbReference type="EMBL" id="HG937693">
    <property type="protein sequence ID" value="CDP34316.1"/>
    <property type="molecule type" value="Genomic_DNA"/>
</dbReference>
<feature type="region of interest" description="Disordered" evidence="6">
    <location>
        <begin position="1"/>
        <end position="111"/>
    </location>
</feature>
<dbReference type="Pfam" id="PF13181">
    <property type="entry name" value="TPR_8"/>
    <property type="match status" value="1"/>
</dbReference>
<dbReference type="SUPFAM" id="SSF48452">
    <property type="entry name" value="TPR-like"/>
    <property type="match status" value="3"/>
</dbReference>
<evidence type="ECO:0000256" key="4">
    <source>
        <dbReference type="ARBA" id="ARBA00023187"/>
    </source>
</evidence>
<dbReference type="Pfam" id="PF13428">
    <property type="entry name" value="TPR_14"/>
    <property type="match status" value="1"/>
</dbReference>
<dbReference type="InterPro" id="IPR010491">
    <property type="entry name" value="PRP1_N"/>
</dbReference>
<dbReference type="InterPro" id="IPR011990">
    <property type="entry name" value="TPR-like_helical_dom_sf"/>
</dbReference>
<dbReference type="Pfam" id="PF06424">
    <property type="entry name" value="PRP1_N"/>
    <property type="match status" value="1"/>
</dbReference>
<dbReference type="PANTHER" id="PTHR11246:SF1">
    <property type="entry name" value="PRE-MRNA-PROCESSING FACTOR 6"/>
    <property type="match status" value="1"/>
</dbReference>
<evidence type="ECO:0000256" key="3">
    <source>
        <dbReference type="ARBA" id="ARBA00022737"/>
    </source>
</evidence>
<dbReference type="GO" id="GO:0071013">
    <property type="term" value="C:catalytic step 2 spliceosome"/>
    <property type="evidence" value="ECO:0007669"/>
    <property type="project" value="TreeGrafter"/>
</dbReference>
<protein>
    <submittedName>
        <fullName evidence="8">ARAD1C09614p</fullName>
    </submittedName>
</protein>
<reference evidence="8" key="2">
    <citation type="submission" date="2014-06" db="EMBL/GenBank/DDBJ databases">
        <title>The complete genome of Blastobotrys (Arxula) adeninivorans LS3 - a yeast of biotechnological interest.</title>
        <authorList>
            <person name="Kunze G."/>
            <person name="Gaillardin C."/>
            <person name="Czernicka M."/>
            <person name="Durrens P."/>
            <person name="Martin T."/>
            <person name="Boer E."/>
            <person name="Gabaldon T."/>
            <person name="Cruz J."/>
            <person name="Talla E."/>
            <person name="Marck C."/>
            <person name="Goffeau A."/>
            <person name="Barbe V."/>
            <person name="Baret P."/>
            <person name="Baronian K."/>
            <person name="Beier S."/>
            <person name="Bleykasten C."/>
            <person name="Bode R."/>
            <person name="Casaregola S."/>
            <person name="Despons L."/>
            <person name="Fairhead C."/>
            <person name="Giersberg M."/>
            <person name="Gierski P."/>
            <person name="Hahnel U."/>
            <person name="Hartmann A."/>
            <person name="Jankowska D."/>
            <person name="Jubin C."/>
            <person name="Jung P."/>
            <person name="Lafontaine I."/>
            <person name="Leh-Louis V."/>
            <person name="Lemaire M."/>
            <person name="Marcet-Houben M."/>
            <person name="Mascher M."/>
            <person name="Morel G."/>
            <person name="Richard G.-F."/>
            <person name="Riechen J."/>
            <person name="Sacerdot C."/>
            <person name="Sarkar A."/>
            <person name="Savel G."/>
            <person name="Schacherer J."/>
            <person name="Sherman D."/>
            <person name="Straub M.-L."/>
            <person name="Stein N."/>
            <person name="Thierry A."/>
            <person name="Trautwein-Schult A."/>
            <person name="Westhof E."/>
            <person name="Worch S."/>
            <person name="Dujon B."/>
            <person name="Souciet J.-L."/>
            <person name="Wincker P."/>
            <person name="Scholz U."/>
            <person name="Neuveglise N."/>
        </authorList>
    </citation>
    <scope>NUCLEOTIDE SEQUENCE</scope>
    <source>
        <strain evidence="8">LS3</strain>
    </source>
</reference>
<accession>A0A060T569</accession>
<dbReference type="Gene3D" id="1.25.40.10">
    <property type="entry name" value="Tetratricopeptide repeat domain"/>
    <property type="match status" value="3"/>
</dbReference>
<keyword evidence="5" id="KW-0539">Nucleus</keyword>